<sequence>MTQASIPIQHFYRLYKIQRPQRFVTLNYGSCDSNKALIQSKNISCWLYSNETTAAHHGFSISTSIQQSALENDIRDSQHSDLATKVREHDIRAAWISIVTSAKAIGGYKNGTFSQVDQTRCDAYPTPRSIKEWEDDKACTQVHNQSLMLPREPTFFSYQQRLPKQHLILFLLLGTFISTTPAIIISYLLTIYNYRQHSRRSQFTFLLPKLHHKYTSTILSMH</sequence>
<keyword evidence="3" id="KW-1185">Reference proteome</keyword>
<dbReference type="AlphaFoldDB" id="A0A068S6F0"/>
<dbReference type="VEuPathDB" id="FungiDB:LCOR_08440.1"/>
<dbReference type="EMBL" id="CBTN010000047">
    <property type="protein sequence ID" value="CDH57510.1"/>
    <property type="molecule type" value="Genomic_DNA"/>
</dbReference>
<name>A0A068S6F0_9FUNG</name>
<keyword evidence="1" id="KW-0812">Transmembrane</keyword>
<evidence type="ECO:0000313" key="3">
    <source>
        <dbReference type="Proteomes" id="UP000027586"/>
    </source>
</evidence>
<gene>
    <name evidence="2" type="ORF">LCOR_08440.1</name>
</gene>
<proteinExistence type="predicted"/>
<accession>A0A068S6F0</accession>
<keyword evidence="1" id="KW-1133">Transmembrane helix</keyword>
<evidence type="ECO:0000313" key="2">
    <source>
        <dbReference type="EMBL" id="CDH57510.1"/>
    </source>
</evidence>
<feature type="transmembrane region" description="Helical" evidence="1">
    <location>
        <begin position="167"/>
        <end position="192"/>
    </location>
</feature>
<keyword evidence="1" id="KW-0472">Membrane</keyword>
<protein>
    <submittedName>
        <fullName evidence="2">Uncharacterized protein</fullName>
    </submittedName>
</protein>
<reference evidence="2" key="1">
    <citation type="submission" date="2013-08" db="EMBL/GenBank/DDBJ databases">
        <title>Gene expansion shapes genome architecture in the human pathogen Lichtheimia corymbifera: an evolutionary genomics analysis in the ancient terrestrial Mucorales (Mucoromycotina).</title>
        <authorList>
            <person name="Schwartze V.U."/>
            <person name="Winter S."/>
            <person name="Shelest E."/>
            <person name="Marcet-Houben M."/>
            <person name="Horn F."/>
            <person name="Wehner S."/>
            <person name="Hoffmann K."/>
            <person name="Riege K."/>
            <person name="Sammeth M."/>
            <person name="Nowrousian M."/>
            <person name="Valiante V."/>
            <person name="Linde J."/>
            <person name="Jacobsen I.D."/>
            <person name="Marz M."/>
            <person name="Brakhage A.A."/>
            <person name="Gabaldon T."/>
            <person name="Bocker S."/>
            <person name="Voigt K."/>
        </authorList>
    </citation>
    <scope>NUCLEOTIDE SEQUENCE [LARGE SCALE GENOMIC DNA]</scope>
    <source>
        <strain evidence="2">FSU 9682</strain>
    </source>
</reference>
<evidence type="ECO:0000256" key="1">
    <source>
        <dbReference type="SAM" id="Phobius"/>
    </source>
</evidence>
<comment type="caution">
    <text evidence="2">The sequence shown here is derived from an EMBL/GenBank/DDBJ whole genome shotgun (WGS) entry which is preliminary data.</text>
</comment>
<dbReference type="Proteomes" id="UP000027586">
    <property type="component" value="Unassembled WGS sequence"/>
</dbReference>
<organism evidence="2 3">
    <name type="scientific">Lichtheimia corymbifera JMRC:FSU:9682</name>
    <dbReference type="NCBI Taxonomy" id="1263082"/>
    <lineage>
        <taxon>Eukaryota</taxon>
        <taxon>Fungi</taxon>
        <taxon>Fungi incertae sedis</taxon>
        <taxon>Mucoromycota</taxon>
        <taxon>Mucoromycotina</taxon>
        <taxon>Mucoromycetes</taxon>
        <taxon>Mucorales</taxon>
        <taxon>Lichtheimiaceae</taxon>
        <taxon>Lichtheimia</taxon>
    </lineage>
</organism>